<dbReference type="PANTHER" id="PTHR32141">
    <property type="match status" value="1"/>
</dbReference>
<dbReference type="Gramene" id="TraesROB_scaffold_000977_01G000100.1">
    <property type="protein sequence ID" value="TraesROB_scaffold_000977_01G000100.1"/>
    <property type="gene ID" value="TraesROB_scaffold_000977_01G000100"/>
</dbReference>
<organism evidence="2">
    <name type="scientific">Triticum aestivum</name>
    <name type="common">Wheat</name>
    <dbReference type="NCBI Taxonomy" id="4565"/>
    <lineage>
        <taxon>Eukaryota</taxon>
        <taxon>Viridiplantae</taxon>
        <taxon>Streptophyta</taxon>
        <taxon>Embryophyta</taxon>
        <taxon>Tracheophyta</taxon>
        <taxon>Spermatophyta</taxon>
        <taxon>Magnoliopsida</taxon>
        <taxon>Liliopsida</taxon>
        <taxon>Poales</taxon>
        <taxon>Poaceae</taxon>
        <taxon>BOP clade</taxon>
        <taxon>Pooideae</taxon>
        <taxon>Triticodae</taxon>
        <taxon>Triticeae</taxon>
        <taxon>Triticinae</taxon>
        <taxon>Triticum</taxon>
    </lineage>
</organism>
<dbReference type="Gramene" id="TraesNOR6D03G03704900.1">
    <property type="protein sequence ID" value="TraesNOR6D03G03704900.1"/>
    <property type="gene ID" value="TraesNOR6D03G03704900"/>
</dbReference>
<dbReference type="InterPro" id="IPR055411">
    <property type="entry name" value="LRR_FXL15/At3g58940/PEG3-like"/>
</dbReference>
<accession>A0A3B6U6V3</accession>
<dbReference type="Gramene" id="TraesJUL6D03G03699450.1">
    <property type="protein sequence ID" value="TraesJUL6D03G03699450.1"/>
    <property type="gene ID" value="TraesJUL6D03G03699450"/>
</dbReference>
<feature type="domain" description="F-box/LRR-repeat protein 15/At3g58940/PEG3-like LRR" evidence="1">
    <location>
        <begin position="81"/>
        <end position="303"/>
    </location>
</feature>
<evidence type="ECO:0000313" key="3">
    <source>
        <dbReference type="Proteomes" id="UP000019116"/>
    </source>
</evidence>
<dbReference type="Gramene" id="TraesLDMUn03G04512510.1">
    <property type="protein sequence ID" value="TraesLDMUn03G04512510.1"/>
    <property type="gene ID" value="TraesLDMUn03G04512510"/>
</dbReference>
<dbReference type="Gramene" id="TraesSYM6D03G03608890.1">
    <property type="protein sequence ID" value="TraesSYM6D03G03608890.1"/>
    <property type="gene ID" value="TraesSYM6D03G03608890"/>
</dbReference>
<dbReference type="InterPro" id="IPR032675">
    <property type="entry name" value="LRR_dom_sf"/>
</dbReference>
<dbReference type="Gramene" id="TraesCAD_scaffold_069992_01G000100.1">
    <property type="protein sequence ID" value="TraesCAD_scaffold_069992_01G000100.1"/>
    <property type="gene ID" value="TraesCAD_scaffold_069992_01G000100"/>
</dbReference>
<dbReference type="OrthoDB" id="1300531at2759"/>
<evidence type="ECO:0000259" key="1">
    <source>
        <dbReference type="Pfam" id="PF24758"/>
    </source>
</evidence>
<keyword evidence="3" id="KW-1185">Reference proteome</keyword>
<dbReference type="Gramene" id="TraesJAG6D03G03649720.1">
    <property type="protein sequence ID" value="TraesJAG6D03G03649720.1"/>
    <property type="gene ID" value="TraesJAG6D03G03649720"/>
</dbReference>
<dbReference type="AlphaFoldDB" id="A0A3B6U6V3"/>
<dbReference type="PANTHER" id="PTHR32141:SF168">
    <property type="entry name" value="OS12G0595200 PROTEIN"/>
    <property type="match status" value="1"/>
</dbReference>
<sequence length="318" mass="36144">MLRVIISLLPIKYGARTTLLSRRWRPLWNSSPLDLINTHELCHGYRKSLDAFSKILGSHLGPNKGFRMGKFRSNGKDRAKLDDWFRSPALDQLEELTFDDGHLRSLPTSALHLVPTLRVAKFRNCHFPPLNDAPALILPRLKHLELVVVCFSKGDMERLLRGCTALEYLRLQAINGLSTFHITSMTLRTIYVCCWCGRKTSQKVDLGMVIQDTPALERLLVVDQEGPTRINVISVPKLTVVGYSFDKYPELVIGSTPVQKMIPTSLTPKHRTVKVLALESIGPDLEQVVSFLRCFPCQEKLYIEVLLEDFSTYIPPHR</sequence>
<protein>
    <recommendedName>
        <fullName evidence="1">F-box/LRR-repeat protein 15/At3g58940/PEG3-like LRR domain-containing protein</fullName>
    </recommendedName>
</protein>
<dbReference type="Gramene" id="TraesSTA6D03G03657580.1">
    <property type="protein sequence ID" value="TraesSTA6D03G03657580.1"/>
    <property type="gene ID" value="TraesSTA6D03G03657580"/>
</dbReference>
<reference evidence="2" key="2">
    <citation type="submission" date="2018-10" db="UniProtKB">
        <authorList>
            <consortium name="EnsemblPlants"/>
        </authorList>
    </citation>
    <scope>IDENTIFICATION</scope>
</reference>
<dbReference type="SUPFAM" id="SSF52047">
    <property type="entry name" value="RNI-like"/>
    <property type="match status" value="1"/>
</dbReference>
<evidence type="ECO:0000313" key="2">
    <source>
        <dbReference type="EnsemblPlants" id="TraesCSU02G134200.1"/>
    </source>
</evidence>
<dbReference type="Gramene" id="TraesCSU02G134200.1">
    <property type="protein sequence ID" value="TraesCSU02G134200.1"/>
    <property type="gene ID" value="TraesCSU02G134200"/>
</dbReference>
<dbReference type="Gramene" id="TraesMAC1B03G00203030.1">
    <property type="protein sequence ID" value="TraesMAC1B03G00203030.1"/>
    <property type="gene ID" value="TraesMAC1B03G00203030"/>
</dbReference>
<dbReference type="OMA" id="INTHELC"/>
<proteinExistence type="predicted"/>
<name>A0A3B6U6V3_WHEAT</name>
<reference evidence="2" key="1">
    <citation type="submission" date="2018-08" db="EMBL/GenBank/DDBJ databases">
        <authorList>
            <person name="Rossello M."/>
        </authorList>
    </citation>
    <scope>NUCLEOTIDE SEQUENCE [LARGE SCALE GENOMIC DNA]</scope>
    <source>
        <strain evidence="2">cv. Chinese Spring</strain>
    </source>
</reference>
<dbReference type="Gramene" id="TraesCLE_scaffold_083764_01G000100.1">
    <property type="protein sequence ID" value="TraesCLE_scaffold_083764_01G000100.1"/>
    <property type="gene ID" value="TraesCLE_scaffold_083764_01G000100"/>
</dbReference>
<dbReference type="STRING" id="4565.A0A3B6U6V3"/>
<dbReference type="InterPro" id="IPR055302">
    <property type="entry name" value="F-box_dom-containing"/>
</dbReference>
<dbReference type="EnsemblPlants" id="TraesCSU02G134200.1">
    <property type="protein sequence ID" value="TraesCSU02G134200.1"/>
    <property type="gene ID" value="TraesCSU02G134200"/>
</dbReference>
<dbReference type="Pfam" id="PF24758">
    <property type="entry name" value="LRR_At5g56370"/>
    <property type="match status" value="1"/>
</dbReference>
<dbReference type="Gene3D" id="3.80.10.10">
    <property type="entry name" value="Ribonuclease Inhibitor"/>
    <property type="match status" value="1"/>
</dbReference>
<dbReference type="Gramene" id="TraesWEE_scaffold_000821_01G000100.1">
    <property type="protein sequence ID" value="TraesWEE_scaffold_000821_01G000100.1"/>
    <property type="gene ID" value="TraesWEE_scaffold_000821_01G000100"/>
</dbReference>
<dbReference type="Proteomes" id="UP000019116">
    <property type="component" value="Chromosome Un"/>
</dbReference>